<keyword evidence="1" id="KW-0472">Membrane</keyword>
<reference evidence="2 3" key="2">
    <citation type="submission" date="2015-02" db="EMBL/GenBank/DDBJ databases">
        <title>The complete genome of Sphingomonas hengshuiensis sp. WHSC-8 isolated from soil of Hengshui Lake.</title>
        <authorList>
            <person name="Wei S."/>
            <person name="Guo J."/>
            <person name="Su C."/>
            <person name="Wu R."/>
            <person name="Zhang Z."/>
            <person name="Liang K."/>
            <person name="Li H."/>
            <person name="Wang T."/>
            <person name="Liu H."/>
            <person name="Zhang C."/>
            <person name="Li Z."/>
            <person name="Wang Q."/>
            <person name="Meng J."/>
        </authorList>
    </citation>
    <scope>NUCLEOTIDE SEQUENCE [LARGE SCALE GENOMIC DNA]</scope>
    <source>
        <strain evidence="2 3">WHSC-8</strain>
    </source>
</reference>
<dbReference type="Proteomes" id="UP000032300">
    <property type="component" value="Chromosome"/>
</dbReference>
<evidence type="ECO:0000313" key="3">
    <source>
        <dbReference type="Proteomes" id="UP000032300"/>
    </source>
</evidence>
<sequence length="192" mass="21476">MFRALYDWVLRMAHHRHALRTLAVVSFAESSFFPIPPDAMVIPMVIARRDQAFLIAGICTVFSVLGGMFGYAIGYFLLESVGAWVIELYHMQDKIGQFQTMYGEYGAAIILLKGLTPIPFKLVTIASGIAHFNFPLFVLLATITRGFRFFLIAALLKRFGAPVQAFIEERLNLFAWGFLILVVGGFVAVAYL</sequence>
<keyword evidence="1" id="KW-1133">Transmembrane helix</keyword>
<reference evidence="2 3" key="1">
    <citation type="journal article" date="2015" name="Int. J. Syst. Evol. Microbiol.">
        <title>Sphingomonas hengshuiensis sp. nov., isolated from lake wetland.</title>
        <authorList>
            <person name="Wei S."/>
            <person name="Wang T."/>
            <person name="Liu H."/>
            <person name="Zhang C."/>
            <person name="Guo J."/>
            <person name="Wang Q."/>
            <person name="Liang K."/>
            <person name="Zhang Z."/>
        </authorList>
    </citation>
    <scope>NUCLEOTIDE SEQUENCE [LARGE SCALE GENOMIC DNA]</scope>
    <source>
        <strain evidence="2 3">WHSC-8</strain>
    </source>
</reference>
<accession>A0A7U4J8B0</accession>
<dbReference type="PANTHER" id="PTHR42709">
    <property type="entry name" value="ALKALINE PHOSPHATASE LIKE PROTEIN"/>
    <property type="match status" value="1"/>
</dbReference>
<evidence type="ECO:0000313" key="2">
    <source>
        <dbReference type="EMBL" id="AJP72108.1"/>
    </source>
</evidence>
<protein>
    <submittedName>
        <fullName evidence="2">Cytochrome B561</fullName>
    </submittedName>
</protein>
<feature type="transmembrane region" description="Helical" evidence="1">
    <location>
        <begin position="122"/>
        <end position="142"/>
    </location>
</feature>
<gene>
    <name evidence="2" type="ORF">TS85_10420</name>
</gene>
<dbReference type="AlphaFoldDB" id="A0A7U4J8B0"/>
<organism evidence="2 3">
    <name type="scientific">Sphingomonas hengshuiensis</name>
    <dbReference type="NCBI Taxonomy" id="1609977"/>
    <lineage>
        <taxon>Bacteria</taxon>
        <taxon>Pseudomonadati</taxon>
        <taxon>Pseudomonadota</taxon>
        <taxon>Alphaproteobacteria</taxon>
        <taxon>Sphingomonadales</taxon>
        <taxon>Sphingomonadaceae</taxon>
        <taxon>Sphingomonas</taxon>
    </lineage>
</organism>
<evidence type="ECO:0000256" key="1">
    <source>
        <dbReference type="SAM" id="Phobius"/>
    </source>
</evidence>
<dbReference type="PANTHER" id="PTHR42709:SF11">
    <property type="entry name" value="DEDA FAMILY PROTEIN"/>
    <property type="match status" value="1"/>
</dbReference>
<dbReference type="InterPro" id="IPR051311">
    <property type="entry name" value="DedA_domain"/>
</dbReference>
<dbReference type="KEGG" id="sphi:TS85_10420"/>
<keyword evidence="3" id="KW-1185">Reference proteome</keyword>
<dbReference type="OrthoDB" id="9810270at2"/>
<dbReference type="RefSeq" id="WP_044332046.1">
    <property type="nucleotide sequence ID" value="NZ_CP010836.1"/>
</dbReference>
<feature type="transmembrane region" description="Helical" evidence="1">
    <location>
        <begin position="173"/>
        <end position="191"/>
    </location>
</feature>
<proteinExistence type="predicted"/>
<feature type="transmembrane region" description="Helical" evidence="1">
    <location>
        <begin position="52"/>
        <end position="78"/>
    </location>
</feature>
<name>A0A7U4J8B0_9SPHN</name>
<keyword evidence="1" id="KW-0812">Transmembrane</keyword>
<dbReference type="EMBL" id="CP010836">
    <property type="protein sequence ID" value="AJP72108.1"/>
    <property type="molecule type" value="Genomic_DNA"/>
</dbReference>
<dbReference type="GO" id="GO:0005886">
    <property type="term" value="C:plasma membrane"/>
    <property type="evidence" value="ECO:0007669"/>
    <property type="project" value="TreeGrafter"/>
</dbReference>